<protein>
    <submittedName>
        <fullName evidence="1">Uncharacterized protein</fullName>
    </submittedName>
</protein>
<reference evidence="2" key="1">
    <citation type="journal article" date="2014" name="Genome Announc.">
        <title>Draft genome sequences of six enterohepatic helicobacter species isolated from humans and one from rhesus macaques.</title>
        <authorList>
            <person name="Shen Z."/>
            <person name="Sheh A."/>
            <person name="Young S.K."/>
            <person name="Abouelliel A."/>
            <person name="Ward D.V."/>
            <person name="Earl A.M."/>
            <person name="Fox J.G."/>
        </authorList>
    </citation>
    <scope>NUCLEOTIDE SEQUENCE [LARGE SCALE GENOMIC DNA]</scope>
    <source>
        <strain evidence="2">CCUG 18818</strain>
    </source>
</reference>
<dbReference type="Proteomes" id="UP000005755">
    <property type="component" value="Unassembled WGS sequence"/>
</dbReference>
<sequence>MLDDYPCFPGEEKAVEDFIKGKNIQLQKLPFAHAPSFFVKPL</sequence>
<proteinExistence type="predicted"/>
<dbReference type="Gene3D" id="3.40.50.150">
    <property type="entry name" value="Vaccinia Virus protein VP39"/>
    <property type="match status" value="1"/>
</dbReference>
<evidence type="ECO:0000313" key="1">
    <source>
        <dbReference type="EMBL" id="EFR46547.1"/>
    </source>
</evidence>
<dbReference type="RefSeq" id="WP_002956407.1">
    <property type="nucleotide sequence ID" value="NZ_DS990392.1"/>
</dbReference>
<dbReference type="InterPro" id="IPR029063">
    <property type="entry name" value="SAM-dependent_MTases_sf"/>
</dbReference>
<keyword evidence="2" id="KW-1185">Reference proteome</keyword>
<name>A0ABN0BAX8_9HELI</name>
<evidence type="ECO:0000313" key="2">
    <source>
        <dbReference type="Proteomes" id="UP000005755"/>
    </source>
</evidence>
<gene>
    <name evidence="1" type="ORF">HCCG_01094</name>
</gene>
<accession>A0ABN0BAX8</accession>
<organism evidence="1 2">
    <name type="scientific">Helicobacter cinaedi CCUG 18818 = ATCC BAA-847</name>
    <dbReference type="NCBI Taxonomy" id="537971"/>
    <lineage>
        <taxon>Bacteria</taxon>
        <taxon>Pseudomonadati</taxon>
        <taxon>Campylobacterota</taxon>
        <taxon>Epsilonproteobacteria</taxon>
        <taxon>Campylobacterales</taxon>
        <taxon>Helicobacteraceae</taxon>
        <taxon>Helicobacter</taxon>
    </lineage>
</organism>
<dbReference type="EMBL" id="DS990392">
    <property type="protein sequence ID" value="EFR46547.1"/>
    <property type="molecule type" value="Genomic_DNA"/>
</dbReference>